<dbReference type="InterPro" id="IPR011009">
    <property type="entry name" value="Kinase-like_dom_sf"/>
</dbReference>
<keyword evidence="2" id="KW-0808">Transferase</keyword>
<evidence type="ECO:0000256" key="5">
    <source>
        <dbReference type="ARBA" id="ARBA00022840"/>
    </source>
</evidence>
<dbReference type="PANTHER" id="PTHR24355:SF12">
    <property type="entry name" value="RHODOPSIN KINASE GRK7"/>
    <property type="match status" value="1"/>
</dbReference>
<evidence type="ECO:0000256" key="2">
    <source>
        <dbReference type="ARBA" id="ARBA00022679"/>
    </source>
</evidence>
<name>A0A7J7UJM9_RHIFE</name>
<feature type="binding site" evidence="6">
    <location>
        <position position="38"/>
    </location>
    <ligand>
        <name>ATP</name>
        <dbReference type="ChEBI" id="CHEBI:30616"/>
    </ligand>
</feature>
<evidence type="ECO:0000256" key="3">
    <source>
        <dbReference type="ARBA" id="ARBA00022741"/>
    </source>
</evidence>
<dbReference type="PROSITE" id="PS00107">
    <property type="entry name" value="PROTEIN_KINASE_ATP"/>
    <property type="match status" value="1"/>
</dbReference>
<evidence type="ECO:0000313" key="9">
    <source>
        <dbReference type="Proteomes" id="UP000585614"/>
    </source>
</evidence>
<gene>
    <name evidence="8" type="ORF">mRhiFer1_008583</name>
</gene>
<dbReference type="PROSITE" id="PS50011">
    <property type="entry name" value="PROTEIN_KINASE_DOM"/>
    <property type="match status" value="1"/>
</dbReference>
<keyword evidence="4" id="KW-0418">Kinase</keyword>
<evidence type="ECO:0000313" key="8">
    <source>
        <dbReference type="EMBL" id="KAF6313058.1"/>
    </source>
</evidence>
<dbReference type="GO" id="GO:0005737">
    <property type="term" value="C:cytoplasm"/>
    <property type="evidence" value="ECO:0007669"/>
    <property type="project" value="TreeGrafter"/>
</dbReference>
<dbReference type="Gene3D" id="3.30.200.20">
    <property type="entry name" value="Phosphorylase Kinase, domain 1"/>
    <property type="match status" value="1"/>
</dbReference>
<evidence type="ECO:0000256" key="6">
    <source>
        <dbReference type="PROSITE-ProRule" id="PRU10141"/>
    </source>
</evidence>
<proteinExistence type="predicted"/>
<dbReference type="Proteomes" id="UP000585614">
    <property type="component" value="Unassembled WGS sequence"/>
</dbReference>
<dbReference type="SUPFAM" id="SSF56112">
    <property type="entry name" value="Protein kinase-like (PK-like)"/>
    <property type="match status" value="1"/>
</dbReference>
<keyword evidence="1" id="KW-0723">Serine/threonine-protein kinase</keyword>
<dbReference type="PIRSF" id="PIRSF000654">
    <property type="entry name" value="Integrin-linked_kinase"/>
    <property type="match status" value="1"/>
</dbReference>
<evidence type="ECO:0000256" key="4">
    <source>
        <dbReference type="ARBA" id="ARBA00022777"/>
    </source>
</evidence>
<keyword evidence="5 6" id="KW-0067">ATP-binding</keyword>
<dbReference type="GO" id="GO:0009966">
    <property type="term" value="P:regulation of signal transduction"/>
    <property type="evidence" value="ECO:0007669"/>
    <property type="project" value="TreeGrafter"/>
</dbReference>
<dbReference type="InterPro" id="IPR000719">
    <property type="entry name" value="Prot_kinase_dom"/>
</dbReference>
<evidence type="ECO:0000259" key="7">
    <source>
        <dbReference type="PROSITE" id="PS50011"/>
    </source>
</evidence>
<dbReference type="PANTHER" id="PTHR24355">
    <property type="entry name" value="G PROTEIN-COUPLED RECEPTOR KINASE/RIBOSOMAL PROTEIN S6 KINASE"/>
    <property type="match status" value="1"/>
</dbReference>
<dbReference type="EMBL" id="JACAGC010000016">
    <property type="protein sequence ID" value="KAF6313058.1"/>
    <property type="molecule type" value="Genomic_DNA"/>
</dbReference>
<reference evidence="8 9" key="1">
    <citation type="journal article" date="2020" name="Nature">
        <title>Six reference-quality genomes reveal evolution of bat adaptations.</title>
        <authorList>
            <person name="Jebb D."/>
            <person name="Huang Z."/>
            <person name="Pippel M."/>
            <person name="Hughes G.M."/>
            <person name="Lavrichenko K."/>
            <person name="Devanna P."/>
            <person name="Winkler S."/>
            <person name="Jermiin L.S."/>
            <person name="Skirmuntt E.C."/>
            <person name="Katzourakis A."/>
            <person name="Burkitt-Gray L."/>
            <person name="Ray D.A."/>
            <person name="Sullivan K.A.M."/>
            <person name="Roscito J.G."/>
            <person name="Kirilenko B.M."/>
            <person name="Davalos L.M."/>
            <person name="Corthals A.P."/>
            <person name="Power M.L."/>
            <person name="Jones G."/>
            <person name="Ransome R.D."/>
            <person name="Dechmann D.K.N."/>
            <person name="Locatelli A.G."/>
            <person name="Puechmaille S.J."/>
            <person name="Fedrigo O."/>
            <person name="Jarvis E.D."/>
            <person name="Hiller M."/>
            <person name="Vernes S.C."/>
            <person name="Myers E.W."/>
            <person name="Teeling E.C."/>
        </authorList>
    </citation>
    <scope>NUCLEOTIDE SEQUENCE [LARGE SCALE GENOMIC DNA]</scope>
    <source>
        <strain evidence="8">MRhiFer1</strain>
        <tissue evidence="8">Lung</tissue>
    </source>
</reference>
<dbReference type="GO" id="GO:0050254">
    <property type="term" value="F:rhodopsin kinase activity"/>
    <property type="evidence" value="ECO:0007669"/>
    <property type="project" value="TreeGrafter"/>
</dbReference>
<dbReference type="Gene3D" id="1.10.510.10">
    <property type="entry name" value="Transferase(Phosphotransferase) domain 1"/>
    <property type="match status" value="1"/>
</dbReference>
<comment type="caution">
    <text evidence="8">The sequence shown here is derived from an EMBL/GenBank/DDBJ whole genome shotgun (WGS) entry which is preliminary data.</text>
</comment>
<protein>
    <recommendedName>
        <fullName evidence="7">Protein kinase domain-containing protein</fullName>
    </recommendedName>
</protein>
<evidence type="ECO:0000256" key="1">
    <source>
        <dbReference type="ARBA" id="ARBA00022527"/>
    </source>
</evidence>
<keyword evidence="3 6" id="KW-0547">Nucleotide-binding</keyword>
<dbReference type="Pfam" id="PF00069">
    <property type="entry name" value="Pkinase"/>
    <property type="match status" value="1"/>
</dbReference>
<accession>A0A7J7UJM9</accession>
<dbReference type="InterPro" id="IPR017441">
    <property type="entry name" value="Protein_kinase_ATP_BS"/>
</dbReference>
<sequence>MQLVADKCFTELCVLGKGGFGEVCAIQVKNTGKMYACKKLDKKLLKKKHGEQMALSEKETLERISSPFIVSLACAFDSKSHLCLVISLMNGGDLRFHIYRVGTWGLATSRVVFYSAQMTCGVLHLHSLNIVYWNLKPENVLLDDLGNCRLSNSDLGLAVQIQEGKPVTQRAGTNGYMAPDVLMDKVSYSYPVDWFAMGCSIYEIVAGRTPFKEYKEKVSIRGFKAKKPERRGQIPP</sequence>
<feature type="domain" description="Protein kinase" evidence="7">
    <location>
        <begin position="9"/>
        <end position="236"/>
    </location>
</feature>
<dbReference type="AlphaFoldDB" id="A0A7J7UJM9"/>
<dbReference type="GO" id="GO:0005524">
    <property type="term" value="F:ATP binding"/>
    <property type="evidence" value="ECO:0007669"/>
    <property type="project" value="UniProtKB-UniRule"/>
</dbReference>
<organism evidence="8 9">
    <name type="scientific">Rhinolophus ferrumequinum</name>
    <name type="common">Greater horseshoe bat</name>
    <dbReference type="NCBI Taxonomy" id="59479"/>
    <lineage>
        <taxon>Eukaryota</taxon>
        <taxon>Metazoa</taxon>
        <taxon>Chordata</taxon>
        <taxon>Craniata</taxon>
        <taxon>Vertebrata</taxon>
        <taxon>Euteleostomi</taxon>
        <taxon>Mammalia</taxon>
        <taxon>Eutheria</taxon>
        <taxon>Laurasiatheria</taxon>
        <taxon>Chiroptera</taxon>
        <taxon>Yinpterochiroptera</taxon>
        <taxon>Rhinolophoidea</taxon>
        <taxon>Rhinolophidae</taxon>
        <taxon>Rhinolophinae</taxon>
        <taxon>Rhinolophus</taxon>
    </lineage>
</organism>